<dbReference type="EMBL" id="CCYD01000645">
    <property type="protein sequence ID" value="CEG42751.1"/>
    <property type="molecule type" value="Genomic_DNA"/>
</dbReference>
<name>A0A0P1AP05_PLAHL</name>
<protein>
    <submittedName>
        <fullName evidence="1">Uncharacterized protein</fullName>
    </submittedName>
</protein>
<dbReference type="AlphaFoldDB" id="A0A0P1AP05"/>
<dbReference type="OrthoDB" id="110542at2759"/>
<proteinExistence type="predicted"/>
<dbReference type="RefSeq" id="XP_024579120.1">
    <property type="nucleotide sequence ID" value="XM_024728665.1"/>
</dbReference>
<accession>A0A0P1AP05</accession>
<keyword evidence="2" id="KW-1185">Reference proteome</keyword>
<organism evidence="1 2">
    <name type="scientific">Plasmopara halstedii</name>
    <name type="common">Downy mildew of sunflower</name>
    <dbReference type="NCBI Taxonomy" id="4781"/>
    <lineage>
        <taxon>Eukaryota</taxon>
        <taxon>Sar</taxon>
        <taxon>Stramenopiles</taxon>
        <taxon>Oomycota</taxon>
        <taxon>Peronosporomycetes</taxon>
        <taxon>Peronosporales</taxon>
        <taxon>Peronosporaceae</taxon>
        <taxon>Plasmopara</taxon>
    </lineage>
</organism>
<sequence>MDDKSDWLLDSGASSPIIPDREAFHTYKELKKALVLQLLMVNHFMRLIVGYSQLQKLTPKGLTVSFSIKVCTISRGEESIATVPQANNEYRVKKQAQTVSGIFHQE</sequence>
<dbReference type="GeneID" id="36408056"/>
<evidence type="ECO:0000313" key="2">
    <source>
        <dbReference type="Proteomes" id="UP000054928"/>
    </source>
</evidence>
<dbReference type="Proteomes" id="UP000054928">
    <property type="component" value="Unassembled WGS sequence"/>
</dbReference>
<evidence type="ECO:0000313" key="1">
    <source>
        <dbReference type="EMBL" id="CEG42751.1"/>
    </source>
</evidence>
<reference evidence="2" key="1">
    <citation type="submission" date="2014-09" db="EMBL/GenBank/DDBJ databases">
        <authorList>
            <person name="Sharma Rahul"/>
            <person name="Thines Marco"/>
        </authorList>
    </citation>
    <scope>NUCLEOTIDE SEQUENCE [LARGE SCALE GENOMIC DNA]</scope>
</reference>